<feature type="coiled-coil region" evidence="3">
    <location>
        <begin position="421"/>
        <end position="448"/>
    </location>
</feature>
<dbReference type="GO" id="GO:0005730">
    <property type="term" value="C:nucleolus"/>
    <property type="evidence" value="ECO:0007669"/>
    <property type="project" value="TreeGrafter"/>
</dbReference>
<evidence type="ECO:0000256" key="4">
    <source>
        <dbReference type="SAM" id="MobiDB-lite"/>
    </source>
</evidence>
<evidence type="ECO:0000256" key="3">
    <source>
        <dbReference type="SAM" id="Coils"/>
    </source>
</evidence>
<dbReference type="Proteomes" id="UP000002640">
    <property type="component" value="Unassembled WGS sequence"/>
</dbReference>
<dbReference type="GO" id="GO:0005525">
    <property type="term" value="F:GTP binding"/>
    <property type="evidence" value="ECO:0007669"/>
    <property type="project" value="UniProtKB-KW"/>
</dbReference>
<keyword evidence="1" id="KW-0547">Nucleotide-binding</keyword>
<name>G4ZQ37_PHYSP</name>
<dbReference type="InterPro" id="IPR027417">
    <property type="entry name" value="P-loop_NTPase"/>
</dbReference>
<organism evidence="5 6">
    <name type="scientific">Phytophthora sojae (strain P6497)</name>
    <name type="common">Soybean stem and root rot agent</name>
    <name type="synonym">Phytophthora megasperma f. sp. glycines</name>
    <dbReference type="NCBI Taxonomy" id="1094619"/>
    <lineage>
        <taxon>Eukaryota</taxon>
        <taxon>Sar</taxon>
        <taxon>Stramenopiles</taxon>
        <taxon>Oomycota</taxon>
        <taxon>Peronosporomycetes</taxon>
        <taxon>Peronosporales</taxon>
        <taxon>Peronosporaceae</taxon>
        <taxon>Phytophthora</taxon>
    </lineage>
</organism>
<evidence type="ECO:0000256" key="1">
    <source>
        <dbReference type="ARBA" id="ARBA00022741"/>
    </source>
</evidence>
<sequence>MAWRPRDPMGCRTLDMEDAIGNRHGKKLVLVLNKVDQVPPHVLKPWLKYLHGFRTRRSTLHAKHHEHVCGFLHLGADVGRPHAHYRGDGAARNLVRDRAGVYASHHPGPSLPLRRLVVRLGDGHHPAWPGLDRRDVGNSAEDAGFGSEDERIAYFETLGHTSICKEGFAALQVSLSHLTFTDIMDVNHTLDTPSVADSSATALLPLSAAHEADTSAGSARILQRQASRDNPSSATTQLAEDVPWAVNALSPVTFGEPLGRARGGWKSDVKFEVGEGYAVFKEKCIARFTALVASPNAPKTPLALPAEPSIYLRRTKNDPQAKYIELTHENFLPTLKYRWKLLTPDDLRRIGDFRFEAFLYVQRAAQPEQFHRATACRVQQARVQRMAFEVANAVQFGAITEHHLDVVNARRPESAPFEVPEDNTTAQAMELDRQREALQQQHDAEHETPATSVIQVRMNGLWMPLEVGILSLR</sequence>
<dbReference type="GeneID" id="20642019"/>
<dbReference type="RefSeq" id="XP_009528175.1">
    <property type="nucleotide sequence ID" value="XM_009529880.1"/>
</dbReference>
<dbReference type="InterPro" id="IPR050755">
    <property type="entry name" value="TRAFAC_YlqF/YawG_RiboMat"/>
</dbReference>
<keyword evidence="2" id="KW-0342">GTP-binding</keyword>
<dbReference type="EMBL" id="JH159155">
    <property type="protein sequence ID" value="EGZ14426.1"/>
    <property type="molecule type" value="Genomic_DNA"/>
</dbReference>
<feature type="region of interest" description="Disordered" evidence="4">
    <location>
        <begin position="215"/>
        <end position="237"/>
    </location>
</feature>
<reference evidence="5 6" key="1">
    <citation type="journal article" date="2006" name="Science">
        <title>Phytophthora genome sequences uncover evolutionary origins and mechanisms of pathogenesis.</title>
        <authorList>
            <person name="Tyler B.M."/>
            <person name="Tripathy S."/>
            <person name="Zhang X."/>
            <person name="Dehal P."/>
            <person name="Jiang R.H."/>
            <person name="Aerts A."/>
            <person name="Arredondo F.D."/>
            <person name="Baxter L."/>
            <person name="Bensasson D."/>
            <person name="Beynon J.L."/>
            <person name="Chapman J."/>
            <person name="Damasceno C.M."/>
            <person name="Dorrance A.E."/>
            <person name="Dou D."/>
            <person name="Dickerman A.W."/>
            <person name="Dubchak I.L."/>
            <person name="Garbelotto M."/>
            <person name="Gijzen M."/>
            <person name="Gordon S.G."/>
            <person name="Govers F."/>
            <person name="Grunwald N.J."/>
            <person name="Huang W."/>
            <person name="Ivors K.L."/>
            <person name="Jones R.W."/>
            <person name="Kamoun S."/>
            <person name="Krampis K."/>
            <person name="Lamour K.H."/>
            <person name="Lee M.K."/>
            <person name="McDonald W.H."/>
            <person name="Medina M."/>
            <person name="Meijer H.J."/>
            <person name="Nordberg E.K."/>
            <person name="Maclean D.J."/>
            <person name="Ospina-Giraldo M.D."/>
            <person name="Morris P.F."/>
            <person name="Phuntumart V."/>
            <person name="Putnam N.H."/>
            <person name="Rash S."/>
            <person name="Rose J.K."/>
            <person name="Sakihama Y."/>
            <person name="Salamov A.A."/>
            <person name="Savidor A."/>
            <person name="Scheuring C.F."/>
            <person name="Smith B.M."/>
            <person name="Sobral B.W."/>
            <person name="Terry A."/>
            <person name="Torto-Alalibo T.A."/>
            <person name="Win J."/>
            <person name="Xu Z."/>
            <person name="Zhang H."/>
            <person name="Grigoriev I.V."/>
            <person name="Rokhsar D.S."/>
            <person name="Boore J.L."/>
        </authorList>
    </citation>
    <scope>NUCLEOTIDE SEQUENCE [LARGE SCALE GENOMIC DNA]</scope>
    <source>
        <strain evidence="5 6">P6497</strain>
    </source>
</reference>
<evidence type="ECO:0000313" key="5">
    <source>
        <dbReference type="EMBL" id="EGZ14426.1"/>
    </source>
</evidence>
<evidence type="ECO:0000313" key="6">
    <source>
        <dbReference type="Proteomes" id="UP000002640"/>
    </source>
</evidence>
<evidence type="ECO:0000256" key="2">
    <source>
        <dbReference type="ARBA" id="ARBA00023134"/>
    </source>
</evidence>
<dbReference type="PANTHER" id="PTHR11089">
    <property type="entry name" value="GTP-BINDING PROTEIN-RELATED"/>
    <property type="match status" value="1"/>
</dbReference>
<gene>
    <name evidence="5" type="ORF">PHYSODRAFT_301481</name>
</gene>
<keyword evidence="3" id="KW-0175">Coiled coil</keyword>
<feature type="compositionally biased region" description="Polar residues" evidence="4">
    <location>
        <begin position="224"/>
        <end position="237"/>
    </location>
</feature>
<dbReference type="PANTHER" id="PTHR11089:SF30">
    <property type="entry name" value="GUANINE NUCLEOTIDE-BINDING PROTEIN-LIKE 3 HOMOLOG"/>
    <property type="match status" value="1"/>
</dbReference>
<keyword evidence="6" id="KW-1185">Reference proteome</keyword>
<dbReference type="AlphaFoldDB" id="G4ZQ37"/>
<dbReference type="InParanoid" id="G4ZQ37"/>
<protein>
    <submittedName>
        <fullName evidence="5">Uncharacterized protein</fullName>
    </submittedName>
</protein>
<proteinExistence type="predicted"/>
<dbReference type="Gene3D" id="3.40.50.300">
    <property type="entry name" value="P-loop containing nucleotide triphosphate hydrolases"/>
    <property type="match status" value="1"/>
</dbReference>
<accession>G4ZQ37</accession>
<dbReference type="STRING" id="1094619.G4ZQ37"/>
<dbReference type="KEGG" id="psoj:PHYSODRAFT_301481"/>